<feature type="compositionally biased region" description="Basic and acidic residues" evidence="5">
    <location>
        <begin position="972"/>
        <end position="988"/>
    </location>
</feature>
<dbReference type="GO" id="GO:0051307">
    <property type="term" value="P:meiotic chromosome separation"/>
    <property type="evidence" value="ECO:0007669"/>
    <property type="project" value="TreeGrafter"/>
</dbReference>
<dbReference type="Proteomes" id="UP000012073">
    <property type="component" value="Unassembled WGS sequence"/>
</dbReference>
<keyword evidence="4" id="KW-0159">Chromosome partition</keyword>
<dbReference type="KEGG" id="ccp:CHC_T00004631001"/>
<keyword evidence="8" id="KW-1185">Reference proteome</keyword>
<dbReference type="Pfam" id="PF03568">
    <property type="entry name" value="Separin_C"/>
    <property type="match status" value="2"/>
</dbReference>
<dbReference type="RefSeq" id="XP_005716085.1">
    <property type="nucleotide sequence ID" value="XM_005716028.1"/>
</dbReference>
<reference evidence="8" key="1">
    <citation type="journal article" date="2013" name="Proc. Natl. Acad. Sci. U.S.A.">
        <title>Genome structure and metabolic features in the red seaweed Chondrus crispus shed light on evolution of the Archaeplastida.</title>
        <authorList>
            <person name="Collen J."/>
            <person name="Porcel B."/>
            <person name="Carre W."/>
            <person name="Ball S.G."/>
            <person name="Chaparro C."/>
            <person name="Tonon T."/>
            <person name="Barbeyron T."/>
            <person name="Michel G."/>
            <person name="Noel B."/>
            <person name="Valentin K."/>
            <person name="Elias M."/>
            <person name="Artiguenave F."/>
            <person name="Arun A."/>
            <person name="Aury J.M."/>
            <person name="Barbosa-Neto J.F."/>
            <person name="Bothwell J.H."/>
            <person name="Bouget F.Y."/>
            <person name="Brillet L."/>
            <person name="Cabello-Hurtado F."/>
            <person name="Capella-Gutierrez S."/>
            <person name="Charrier B."/>
            <person name="Cladiere L."/>
            <person name="Cock J.M."/>
            <person name="Coelho S.M."/>
            <person name="Colleoni C."/>
            <person name="Czjzek M."/>
            <person name="Da Silva C."/>
            <person name="Delage L."/>
            <person name="Denoeud F."/>
            <person name="Deschamps P."/>
            <person name="Dittami S.M."/>
            <person name="Gabaldon T."/>
            <person name="Gachon C.M."/>
            <person name="Groisillier A."/>
            <person name="Herve C."/>
            <person name="Jabbari K."/>
            <person name="Katinka M."/>
            <person name="Kloareg B."/>
            <person name="Kowalczyk N."/>
            <person name="Labadie K."/>
            <person name="Leblanc C."/>
            <person name="Lopez P.J."/>
            <person name="McLachlan D.H."/>
            <person name="Meslet-Cladiere L."/>
            <person name="Moustafa A."/>
            <person name="Nehr Z."/>
            <person name="Nyvall Collen P."/>
            <person name="Panaud O."/>
            <person name="Partensky F."/>
            <person name="Poulain J."/>
            <person name="Rensing S.A."/>
            <person name="Rousvoal S."/>
            <person name="Samson G."/>
            <person name="Symeonidi A."/>
            <person name="Weissenbach J."/>
            <person name="Zambounis A."/>
            <person name="Wincker P."/>
            <person name="Boyen C."/>
        </authorList>
    </citation>
    <scope>NUCLEOTIDE SEQUENCE [LARGE SCALE GENOMIC DNA]</scope>
    <source>
        <strain evidence="8">cv. Stackhouse</strain>
    </source>
</reference>
<dbReference type="InterPro" id="IPR030397">
    <property type="entry name" value="SEPARIN_core_dom"/>
</dbReference>
<evidence type="ECO:0000256" key="4">
    <source>
        <dbReference type="ARBA" id="ARBA00022829"/>
    </source>
</evidence>
<sequence>MRQSQLDAILRDLHKDQDVTARVKQVLGLSTMDLPRARRLEFIKAVISEVVGKPLRSAHYAFVAAITAFRDLAQFLQRKEQSHAFIVAAIEKHAVNHASGLCFDQGIVDPELLSSVSELLDDTLARIFAVRFPAAKRVRRGRSQASSLEHELSKEIRDPQLASVTESSTPTPNNHLHNFLLRGVRTRNSDSLLPKKDSATVAAVVICALVVKLTIEVGKHSLLDVLEEARCVVMPWIRHLQSIAKQSEPQYDRACNTYLKRVQMTFLNECQRATNDPLHILKTRAYALTLTGLKLNQYSRDLLRCVHRFTRGGHSRDSENVNDIIRPIYEDALVYVSRYTMDDHRWFSEDVSAWLDHVALVWSTCSISKPIPDVFAKRISALKKHSDEVGIRESCELQYHFLKHGLYAHDPLITTENDGSICEKAFGTIEELVEKVSVPSLHTLLDIHEQQEARFRTARDCERHGLRMLRFLRVLEPIRKILVVAGPQTKHLPRGGVLLMGSYMRSLLDALLALDIDSSNRCAADDEAITEVRIRLDKMTGACIEAVREISRQHFKEKELAYLCEVVKCIDILVRKHAERFEEGAQKWKSWISGFYHRLLRDNLRMSFSKQSPHIADMDTLSHTARLAECCADLWSFDGNASSSLSNSEAEFLDLARGCYVLLENWCQSARTSLKLLSISSAGFQEGRPSCNRKSLQTYARRFSEDTVLAFQGVTPTKLFRQPECDPNFVLAVIMQYCTEAKQSCSAPDAHRKPVDKLHTLVRVRGHLLHQPLSDQNLELCSQRKLHAVWVSFLANDSSELSSLDYNALSDVATNHGTERCQGHSHVDVFSSHHTAIPCSADQSFVVSKLSAAILALRDRQMDVVKNQLLDVQLRMSSAHQLSQDLELLHLGLEIAQWLSAVSATEDFDRVAGIAHDFGDVCRGKLGISSPRVCVLNAYRHVFGFKPWCRRPSSEISKEHSAKSKTSIRRRQVVDQKELEESQKHTGNDRMLVEESDLSTAQRRLKSNIIPLMQVSKSTGLPKPKEHFELGGICIDISFDIRMDQGQAVLCDIMSLAASLLYIGSILHSVESFADASYYVQQCGLIVSKCLPLNAYFRRITTALCCVRQPMAVDLDQQHQQLLLEQLSGLSEENNPSRSPLFRSLAIHCICTLSLEAFSHRFTRNVEKAVGKNLKTALDICERLENAASSDERSDHLAIFDHRITTPIVELFTETSTPEALRIVKTVEEDQHTMETTKLACVYIMMHYLVRKGMEPGSFTAARSVQKVPEDHLSGRVTRSRMRKLCKEPSNDSLSNDLLPRILAMNQLEMVPAYFRPQFGRQIWNFHGFFALKEEQRLAGLMQSAGCTFNLRWGTVVKQLKTQQSRSHSHQSDVDRLGTSFDRLEMKLPDKLCPSVDILQAQGCLLKSNCVIVGLSVDQSLRYLVLWRMSSDSTISKRIPLPIKTEASVEGIRQRLEDVLSSMKSRSVKAGQSFSDQEKKEWWEHRFKLDFEMKQIMSDVENEWLGQLRLLLIPSQPNKNPFDEEVEDLQSDSDPCDVFVRAMRTTFADLDTSFSSSERKKIEEHPVTHGELILVLDSILETIPWESLPILRQLDAGVTRVPSLQFLLHHMTKRKSFVDPGSLFFVVNPDGDLGRTENTFKELQQSSRWSGSFGKASREEVFSAYNSEDIYLYCGHGAGDQYLPAKKVLKKGRSPIALLMGCSSARPRNHQMANSESNGSAVDYLVHGSEAVVGNLWDVGTKDIDRFTVSMLSHWLEFGDGELEQREIQSLAKSVALARSACHLPYLVGAATVVMGRPQIWAQI</sequence>
<protein>
    <recommendedName>
        <fullName evidence="2">separase</fullName>
        <ecNumber evidence="2">3.4.22.49</ecNumber>
    </recommendedName>
</protein>
<dbReference type="PANTHER" id="PTHR12792">
    <property type="entry name" value="EXTRA SPINDLE POLES 1-RELATED"/>
    <property type="match status" value="1"/>
</dbReference>
<comment type="catalytic activity">
    <reaction evidence="1">
        <text>All bonds known to be hydrolyzed by this endopeptidase have arginine in P1 and an acidic residue in P4. P6 is often occupied by an acidic residue or by a hydroxy-amino-acid residue, the phosphorylation of which enhances cleavage.</text>
        <dbReference type="EC" id="3.4.22.49"/>
    </reaction>
</comment>
<dbReference type="GO" id="GO:0005737">
    <property type="term" value="C:cytoplasm"/>
    <property type="evidence" value="ECO:0007669"/>
    <property type="project" value="TreeGrafter"/>
</dbReference>
<dbReference type="OrthoDB" id="10255632at2759"/>
<evidence type="ECO:0000256" key="5">
    <source>
        <dbReference type="SAM" id="MobiDB-lite"/>
    </source>
</evidence>
<keyword evidence="3" id="KW-0378">Hydrolase</keyword>
<dbReference type="EC" id="3.4.22.49" evidence="2"/>
<evidence type="ECO:0000256" key="2">
    <source>
        <dbReference type="ARBA" id="ARBA00012489"/>
    </source>
</evidence>
<dbReference type="PANTHER" id="PTHR12792:SF0">
    <property type="entry name" value="SEPARIN"/>
    <property type="match status" value="1"/>
</dbReference>
<accession>R7QFN7</accession>
<feature type="domain" description="Peptidase C50" evidence="6">
    <location>
        <begin position="1620"/>
        <end position="1713"/>
    </location>
</feature>
<dbReference type="GO" id="GO:0004197">
    <property type="term" value="F:cysteine-type endopeptidase activity"/>
    <property type="evidence" value="ECO:0007669"/>
    <property type="project" value="InterPro"/>
</dbReference>
<gene>
    <name evidence="7" type="ORF">CHC_T00004631001</name>
</gene>
<dbReference type="STRING" id="2769.R7QFN7"/>
<name>R7QFN7_CHOCR</name>
<dbReference type="Gramene" id="CDF36266">
    <property type="protein sequence ID" value="CDF36266"/>
    <property type="gene ID" value="CHC_T00004631001"/>
</dbReference>
<dbReference type="PROSITE" id="PS51700">
    <property type="entry name" value="SEPARIN"/>
    <property type="match status" value="1"/>
</dbReference>
<evidence type="ECO:0000313" key="7">
    <source>
        <dbReference type="EMBL" id="CDF36266.1"/>
    </source>
</evidence>
<evidence type="ECO:0000259" key="6">
    <source>
        <dbReference type="PROSITE" id="PS51700"/>
    </source>
</evidence>
<dbReference type="GO" id="GO:0006508">
    <property type="term" value="P:proteolysis"/>
    <property type="evidence" value="ECO:0007669"/>
    <property type="project" value="InterPro"/>
</dbReference>
<dbReference type="EMBL" id="HG001769">
    <property type="protein sequence ID" value="CDF36266.1"/>
    <property type="molecule type" value="Genomic_DNA"/>
</dbReference>
<dbReference type="InterPro" id="IPR005314">
    <property type="entry name" value="Peptidase_C50"/>
</dbReference>
<evidence type="ECO:0000256" key="1">
    <source>
        <dbReference type="ARBA" id="ARBA00000451"/>
    </source>
</evidence>
<dbReference type="GO" id="GO:0005634">
    <property type="term" value="C:nucleus"/>
    <property type="evidence" value="ECO:0007669"/>
    <property type="project" value="InterPro"/>
</dbReference>
<feature type="region of interest" description="Disordered" evidence="5">
    <location>
        <begin position="959"/>
        <end position="988"/>
    </location>
</feature>
<evidence type="ECO:0000313" key="8">
    <source>
        <dbReference type="Proteomes" id="UP000012073"/>
    </source>
</evidence>
<dbReference type="GO" id="GO:0072686">
    <property type="term" value="C:mitotic spindle"/>
    <property type="evidence" value="ECO:0007669"/>
    <property type="project" value="TreeGrafter"/>
</dbReference>
<dbReference type="GeneID" id="17323802"/>
<proteinExistence type="predicted"/>
<evidence type="ECO:0000256" key="3">
    <source>
        <dbReference type="ARBA" id="ARBA00022801"/>
    </source>
</evidence>
<organism evidence="7 8">
    <name type="scientific">Chondrus crispus</name>
    <name type="common">Carrageen Irish moss</name>
    <name type="synonym">Polymorpha crispa</name>
    <dbReference type="NCBI Taxonomy" id="2769"/>
    <lineage>
        <taxon>Eukaryota</taxon>
        <taxon>Rhodophyta</taxon>
        <taxon>Florideophyceae</taxon>
        <taxon>Rhodymeniophycidae</taxon>
        <taxon>Gigartinales</taxon>
        <taxon>Gigartinaceae</taxon>
        <taxon>Chondrus</taxon>
    </lineage>
</organism>